<dbReference type="InterPro" id="IPR003593">
    <property type="entry name" value="AAA+_ATPase"/>
</dbReference>
<reference evidence="5 6" key="1">
    <citation type="journal article" date="2018" name="Nat. Biotechnol.">
        <title>A standardized bacterial taxonomy based on genome phylogeny substantially revises the tree of life.</title>
        <authorList>
            <person name="Parks D.H."/>
            <person name="Chuvochina M."/>
            <person name="Waite D.W."/>
            <person name="Rinke C."/>
            <person name="Skarshewski A."/>
            <person name="Chaumeil P.A."/>
            <person name="Hugenholtz P."/>
        </authorList>
    </citation>
    <scope>NUCLEOTIDE SEQUENCE [LARGE SCALE GENOMIC DNA]</scope>
    <source>
        <strain evidence="5">UBA10948</strain>
    </source>
</reference>
<dbReference type="RefSeq" id="WP_061213273.1">
    <property type="nucleotide sequence ID" value="NZ_DCDX01000062.1"/>
</dbReference>
<dbReference type="GO" id="GO:0016887">
    <property type="term" value="F:ATP hydrolysis activity"/>
    <property type="evidence" value="ECO:0007669"/>
    <property type="project" value="InterPro"/>
</dbReference>
<evidence type="ECO:0000256" key="2">
    <source>
        <dbReference type="ARBA" id="ARBA00022741"/>
    </source>
</evidence>
<organism evidence="5 6">
    <name type="scientific">Syntrophomonas wolfei</name>
    <dbReference type="NCBI Taxonomy" id="863"/>
    <lineage>
        <taxon>Bacteria</taxon>
        <taxon>Bacillati</taxon>
        <taxon>Bacillota</taxon>
        <taxon>Clostridia</taxon>
        <taxon>Eubacteriales</taxon>
        <taxon>Syntrophomonadaceae</taxon>
        <taxon>Syntrophomonas</taxon>
    </lineage>
</organism>
<protein>
    <submittedName>
        <fullName evidence="5">ABC transporter ATP-binding protein</fullName>
    </submittedName>
</protein>
<dbReference type="SUPFAM" id="SSF52540">
    <property type="entry name" value="P-loop containing nucleoside triphosphate hydrolases"/>
    <property type="match status" value="1"/>
</dbReference>
<feature type="domain" description="ABC transporter" evidence="4">
    <location>
        <begin position="2"/>
        <end position="230"/>
    </location>
</feature>
<gene>
    <name evidence="5" type="ORF">DDZ44_08010</name>
</gene>
<dbReference type="Pfam" id="PF00005">
    <property type="entry name" value="ABC_tran"/>
    <property type="match status" value="1"/>
</dbReference>
<keyword evidence="1" id="KW-0813">Transport</keyword>
<dbReference type="Gene3D" id="3.40.50.300">
    <property type="entry name" value="P-loop containing nucleotide triphosphate hydrolases"/>
    <property type="match status" value="1"/>
</dbReference>
<name>A0A354YXC9_9FIRM</name>
<proteinExistence type="predicted"/>
<evidence type="ECO:0000313" key="6">
    <source>
        <dbReference type="Proteomes" id="UP000263273"/>
    </source>
</evidence>
<dbReference type="SMART" id="SM00382">
    <property type="entry name" value="AAA"/>
    <property type="match status" value="1"/>
</dbReference>
<dbReference type="InterPro" id="IPR003439">
    <property type="entry name" value="ABC_transporter-like_ATP-bd"/>
</dbReference>
<dbReference type="PROSITE" id="PS50893">
    <property type="entry name" value="ABC_TRANSPORTER_2"/>
    <property type="match status" value="1"/>
</dbReference>
<dbReference type="STRING" id="378794.GCA_001570625_00740"/>
<evidence type="ECO:0000259" key="4">
    <source>
        <dbReference type="PROSITE" id="PS50893"/>
    </source>
</evidence>
<keyword evidence="2" id="KW-0547">Nucleotide-binding</keyword>
<evidence type="ECO:0000313" key="5">
    <source>
        <dbReference type="EMBL" id="HBK53864.1"/>
    </source>
</evidence>
<evidence type="ECO:0000256" key="3">
    <source>
        <dbReference type="ARBA" id="ARBA00022840"/>
    </source>
</evidence>
<dbReference type="InterPro" id="IPR051782">
    <property type="entry name" value="ABC_Transporter_VariousFunc"/>
</dbReference>
<dbReference type="AlphaFoldDB" id="A0A354YXC9"/>
<dbReference type="Proteomes" id="UP000263273">
    <property type="component" value="Unassembled WGS sequence"/>
</dbReference>
<dbReference type="PANTHER" id="PTHR42939:SF3">
    <property type="entry name" value="ABC TRANSPORTER ATP-BINDING COMPONENT"/>
    <property type="match status" value="1"/>
</dbReference>
<dbReference type="GO" id="GO:0005524">
    <property type="term" value="F:ATP binding"/>
    <property type="evidence" value="ECO:0007669"/>
    <property type="project" value="UniProtKB-KW"/>
</dbReference>
<keyword evidence="3 5" id="KW-0067">ATP-binding</keyword>
<dbReference type="PANTHER" id="PTHR42939">
    <property type="entry name" value="ABC TRANSPORTER ATP-BINDING PROTEIN ALBC-RELATED"/>
    <property type="match status" value="1"/>
</dbReference>
<dbReference type="CDD" id="cd03230">
    <property type="entry name" value="ABC_DR_subfamily_A"/>
    <property type="match status" value="1"/>
</dbReference>
<evidence type="ECO:0000256" key="1">
    <source>
        <dbReference type="ARBA" id="ARBA00022448"/>
    </source>
</evidence>
<sequence>MENVLEIKGLSKNLGSFRLDKVSFSLPRGYIMGFIGPNGAGKTTTIKLLMNLMHRDGGDIRVFGLDNRHYEKEIKQHIAFVYDESHYYENLSLLDNRRIVARFYRDWDEKAFQQHLRDFDLPPHKKLKNLSRGMRTKFGLAIALSHAAEFLLMDEPTSGLDPVFRSELMDILQQLLVEENKSVLFSTHITTDLERVADYICFINQGRIVLCQSKDEMLQGHVLVKGALEQLSPEAEKMFIGLRKNHYGFEGLSADPRGIRQFFGDGVLLESPGLDEIMVFYVRGHHHV</sequence>
<dbReference type="EMBL" id="DNZF01000175">
    <property type="protein sequence ID" value="HBK53864.1"/>
    <property type="molecule type" value="Genomic_DNA"/>
</dbReference>
<accession>A0A354YXC9</accession>
<comment type="caution">
    <text evidence="5">The sequence shown here is derived from an EMBL/GenBank/DDBJ whole genome shotgun (WGS) entry which is preliminary data.</text>
</comment>
<dbReference type="InterPro" id="IPR027417">
    <property type="entry name" value="P-loop_NTPase"/>
</dbReference>